<feature type="transmembrane region" description="Helical" evidence="1">
    <location>
        <begin position="12"/>
        <end position="35"/>
    </location>
</feature>
<dbReference type="PATRIC" id="fig|1303518.3.peg.573"/>
<dbReference type="AlphaFoldDB" id="S0ETG2"/>
<protein>
    <submittedName>
        <fullName evidence="2">Uncharacterized protein</fullName>
    </submittedName>
</protein>
<dbReference type="EMBL" id="HF951689">
    <property type="protein sequence ID" value="CCW34395.1"/>
    <property type="molecule type" value="Genomic_DNA"/>
</dbReference>
<proteinExistence type="predicted"/>
<keyword evidence="1" id="KW-1133">Transmembrane helix</keyword>
<dbReference type="InParanoid" id="S0ETG2"/>
<dbReference type="HOGENOM" id="CLU_1088590_0_0_0"/>
<dbReference type="Proteomes" id="UP000014227">
    <property type="component" value="Chromosome I"/>
</dbReference>
<gene>
    <name evidence="2" type="ORF">CCALI_00564</name>
</gene>
<evidence type="ECO:0000313" key="3">
    <source>
        <dbReference type="Proteomes" id="UP000014227"/>
    </source>
</evidence>
<reference evidence="3" key="1">
    <citation type="submission" date="2013-03" db="EMBL/GenBank/DDBJ databases">
        <title>Genome sequence of Chthonomonas calidirosea, the first sequenced genome from the Armatimonadetes phylum (formally candidate division OP10).</title>
        <authorList>
            <person name="Lee K.C.Y."/>
            <person name="Morgan X.C."/>
            <person name="Dunfield P.F."/>
            <person name="Tamas I."/>
            <person name="Houghton K.M."/>
            <person name="Vyssotski M."/>
            <person name="Ryan J.L.J."/>
            <person name="Lagutin K."/>
            <person name="McDonald I.R."/>
            <person name="Stott M.B."/>
        </authorList>
    </citation>
    <scope>NUCLEOTIDE SEQUENCE [LARGE SCALE GENOMIC DNA]</scope>
    <source>
        <strain evidence="3">DSM 23976 / ICMP 18418 / T49</strain>
    </source>
</reference>
<evidence type="ECO:0000256" key="1">
    <source>
        <dbReference type="SAM" id="Phobius"/>
    </source>
</evidence>
<keyword evidence="1" id="KW-0812">Transmembrane</keyword>
<dbReference type="RefSeq" id="WP_016481957.1">
    <property type="nucleotide sequence ID" value="NC_021487.1"/>
</dbReference>
<evidence type="ECO:0000313" key="2">
    <source>
        <dbReference type="EMBL" id="CCW34395.1"/>
    </source>
</evidence>
<organism evidence="2 3">
    <name type="scientific">Chthonomonas calidirosea (strain DSM 23976 / ICMP 18418 / T49)</name>
    <dbReference type="NCBI Taxonomy" id="1303518"/>
    <lineage>
        <taxon>Bacteria</taxon>
        <taxon>Bacillati</taxon>
        <taxon>Armatimonadota</taxon>
        <taxon>Chthonomonadia</taxon>
        <taxon>Chthonomonadales</taxon>
        <taxon>Chthonomonadaceae</taxon>
        <taxon>Chthonomonas</taxon>
    </lineage>
</organism>
<accession>S0ETG2</accession>
<dbReference type="KEGG" id="ccz:CCALI_00564"/>
<keyword evidence="1" id="KW-0472">Membrane</keyword>
<name>S0ETG2_CHTCT</name>
<sequence length="255" mass="27874">MSGPTEPTSPSPLSLAIIALILLGLMLALLPLLHWQQAEIAQERSLSNLRRLADSLQLYAQDYDGCLMPPVEFRKEAPPLTWPVRAQGYLSSLPGLLDNPANPVSAAPKPLTDPTHRYRIPTSYALNRRFFGVFSKGPFSLDNLELPEQTVLLVEAGPMWSHTGRGTNRTPTPHSIARIDYGDTTDRVQGLVCYPSTHFGKMAVVAADGHAKSLRVAHYGPADGPHDSLYGRIGDDIYNWNGGHPNGLTDTPPHE</sequence>
<keyword evidence="3" id="KW-1185">Reference proteome</keyword>